<dbReference type="EMBL" id="BARS01049036">
    <property type="protein sequence ID" value="GAG29160.1"/>
    <property type="molecule type" value="Genomic_DNA"/>
</dbReference>
<accession>X0WER4</accession>
<dbReference type="AlphaFoldDB" id="X0WER4"/>
<comment type="caution">
    <text evidence="1">The sequence shown here is derived from an EMBL/GenBank/DDBJ whole genome shotgun (WGS) entry which is preliminary data.</text>
</comment>
<proteinExistence type="predicted"/>
<name>X0WER4_9ZZZZ</name>
<protein>
    <submittedName>
        <fullName evidence="1">Uncharacterized protein</fullName>
    </submittedName>
</protein>
<reference evidence="1" key="1">
    <citation type="journal article" date="2014" name="Front. Microbiol.">
        <title>High frequency of phylogenetically diverse reductive dehalogenase-homologous genes in deep subseafloor sedimentary metagenomes.</title>
        <authorList>
            <person name="Kawai M."/>
            <person name="Futagami T."/>
            <person name="Toyoda A."/>
            <person name="Takaki Y."/>
            <person name="Nishi S."/>
            <person name="Hori S."/>
            <person name="Arai W."/>
            <person name="Tsubouchi T."/>
            <person name="Morono Y."/>
            <person name="Uchiyama I."/>
            <person name="Ito T."/>
            <person name="Fujiyama A."/>
            <person name="Inagaki F."/>
            <person name="Takami H."/>
        </authorList>
    </citation>
    <scope>NUCLEOTIDE SEQUENCE</scope>
    <source>
        <strain evidence="1">Expedition CK06-06</strain>
    </source>
</reference>
<sequence>MKTLLFILLTCFALIAHACIAMLVDEYPGSGYTEKVCVYNHQGDTVTTVVSSGSICASYINVEH</sequence>
<organism evidence="1">
    <name type="scientific">marine sediment metagenome</name>
    <dbReference type="NCBI Taxonomy" id="412755"/>
    <lineage>
        <taxon>unclassified sequences</taxon>
        <taxon>metagenomes</taxon>
        <taxon>ecological metagenomes</taxon>
    </lineage>
</organism>
<evidence type="ECO:0000313" key="1">
    <source>
        <dbReference type="EMBL" id="GAG29160.1"/>
    </source>
</evidence>
<gene>
    <name evidence="1" type="ORF">S01H1_73390</name>
</gene>